<name>A0A6A6P5U3_9PEZI</name>
<protein>
    <submittedName>
        <fullName evidence="1">Uncharacterized protein</fullName>
    </submittedName>
</protein>
<evidence type="ECO:0000313" key="2">
    <source>
        <dbReference type="Proteomes" id="UP000799766"/>
    </source>
</evidence>
<dbReference type="OrthoDB" id="2157530at2759"/>
<organism evidence="1 2">
    <name type="scientific">Lineolata rhizophorae</name>
    <dbReference type="NCBI Taxonomy" id="578093"/>
    <lineage>
        <taxon>Eukaryota</taxon>
        <taxon>Fungi</taxon>
        <taxon>Dikarya</taxon>
        <taxon>Ascomycota</taxon>
        <taxon>Pezizomycotina</taxon>
        <taxon>Dothideomycetes</taxon>
        <taxon>Dothideomycetes incertae sedis</taxon>
        <taxon>Lineolatales</taxon>
        <taxon>Lineolataceae</taxon>
        <taxon>Lineolata</taxon>
    </lineage>
</organism>
<accession>A0A6A6P5U3</accession>
<dbReference type="AlphaFoldDB" id="A0A6A6P5U3"/>
<keyword evidence="2" id="KW-1185">Reference proteome</keyword>
<dbReference type="Pfam" id="PF26639">
    <property type="entry name" value="Het-6_barrel"/>
    <property type="match status" value="1"/>
</dbReference>
<proteinExistence type="predicted"/>
<sequence length="408" mass="46452">MSPDLGQLTVELKMRSAKRHAQVTPEFLDCTDGDLKEHVRLVHLIKRWKSMTQFKYAFHPDELKRTVERLEVELIGEVVWRLEQEPDPKREMSSTQFLPGDLSPIDILHSRDYWKKVYELFRATKLEQILQTLRKLLGGGGATNKTIMDCRDNLNLVLADTTLAAILLDPQKLFDCQFHQTKTWELVSVGGTVISEIEAAVLTVPKVETPGYFTGFQGLFAAKAKEPPKREDAVKVKLVEFSCKQTPEEAAQLLWDRLSLPQSGAIPRAFLHPTLGFSGHTLVASRNKDSDGSFLESFTDSPVHGPSITQLEDSYRRHEEGRAFFQAEDSLGFGPNDVKEQDEIWLLQGAKVPYILRKKDDHYILIGECYLQGAMPEEYYTGHYEEPVPMAECYKEKLNADPEEIELQ</sequence>
<dbReference type="EMBL" id="MU001676">
    <property type="protein sequence ID" value="KAF2459194.1"/>
    <property type="molecule type" value="Genomic_DNA"/>
</dbReference>
<gene>
    <name evidence="1" type="ORF">BDY21DRAFT_370657</name>
</gene>
<dbReference type="Proteomes" id="UP000799766">
    <property type="component" value="Unassembled WGS sequence"/>
</dbReference>
<evidence type="ECO:0000313" key="1">
    <source>
        <dbReference type="EMBL" id="KAF2459194.1"/>
    </source>
</evidence>
<reference evidence="1" key="1">
    <citation type="journal article" date="2020" name="Stud. Mycol.">
        <title>101 Dothideomycetes genomes: a test case for predicting lifestyles and emergence of pathogens.</title>
        <authorList>
            <person name="Haridas S."/>
            <person name="Albert R."/>
            <person name="Binder M."/>
            <person name="Bloem J."/>
            <person name="Labutti K."/>
            <person name="Salamov A."/>
            <person name="Andreopoulos B."/>
            <person name="Baker S."/>
            <person name="Barry K."/>
            <person name="Bills G."/>
            <person name="Bluhm B."/>
            <person name="Cannon C."/>
            <person name="Castanera R."/>
            <person name="Culley D."/>
            <person name="Daum C."/>
            <person name="Ezra D."/>
            <person name="Gonzalez J."/>
            <person name="Henrissat B."/>
            <person name="Kuo A."/>
            <person name="Liang C."/>
            <person name="Lipzen A."/>
            <person name="Lutzoni F."/>
            <person name="Magnuson J."/>
            <person name="Mondo S."/>
            <person name="Nolan M."/>
            <person name="Ohm R."/>
            <person name="Pangilinan J."/>
            <person name="Park H.-J."/>
            <person name="Ramirez L."/>
            <person name="Alfaro M."/>
            <person name="Sun H."/>
            <person name="Tritt A."/>
            <person name="Yoshinaga Y."/>
            <person name="Zwiers L.-H."/>
            <person name="Turgeon B."/>
            <person name="Goodwin S."/>
            <person name="Spatafora J."/>
            <person name="Crous P."/>
            <person name="Grigoriev I."/>
        </authorList>
    </citation>
    <scope>NUCLEOTIDE SEQUENCE</scope>
    <source>
        <strain evidence="1">ATCC 16933</strain>
    </source>
</reference>